<feature type="domain" description="CobW C-terminal" evidence="7">
    <location>
        <begin position="213"/>
        <end position="300"/>
    </location>
</feature>
<evidence type="ECO:0000256" key="6">
    <source>
        <dbReference type="ARBA" id="ARBA00049117"/>
    </source>
</evidence>
<evidence type="ECO:0000256" key="5">
    <source>
        <dbReference type="ARBA" id="ARBA00045658"/>
    </source>
</evidence>
<organism evidence="8 9">
    <name type="scientific">Sneathiella sedimenti</name>
    <dbReference type="NCBI Taxonomy" id="2816034"/>
    <lineage>
        <taxon>Bacteria</taxon>
        <taxon>Pseudomonadati</taxon>
        <taxon>Pseudomonadota</taxon>
        <taxon>Alphaproteobacteria</taxon>
        <taxon>Sneathiellales</taxon>
        <taxon>Sneathiellaceae</taxon>
        <taxon>Sneathiella</taxon>
    </lineage>
</organism>
<evidence type="ECO:0000256" key="2">
    <source>
        <dbReference type="ARBA" id="ARBA00022801"/>
    </source>
</evidence>
<dbReference type="Pfam" id="PF07683">
    <property type="entry name" value="CobW_C"/>
    <property type="match status" value="1"/>
</dbReference>
<gene>
    <name evidence="8" type="ORF">J0X12_00875</name>
</gene>
<keyword evidence="9" id="KW-1185">Reference proteome</keyword>
<evidence type="ECO:0000313" key="8">
    <source>
        <dbReference type="EMBL" id="MBO0332146.1"/>
    </source>
</evidence>
<dbReference type="InterPro" id="IPR051316">
    <property type="entry name" value="Zinc-reg_GTPase_activator"/>
</dbReference>
<reference evidence="8 9" key="1">
    <citation type="submission" date="2021-03" db="EMBL/GenBank/DDBJ databases">
        <title>Sneathiella sp. CAU 1612 isolated from Kang Won-do.</title>
        <authorList>
            <person name="Kim W."/>
        </authorList>
    </citation>
    <scope>NUCLEOTIDE SEQUENCE [LARGE SCALE GENOMIC DNA]</scope>
    <source>
        <strain evidence="8 9">CAU 1612</strain>
    </source>
</reference>
<comment type="similarity">
    <text evidence="4">Belongs to the SIMIBI class G3E GTPase family. ZNG1 subfamily.</text>
</comment>
<protein>
    <submittedName>
        <fullName evidence="8">GTP-binding protein</fullName>
    </submittedName>
</protein>
<comment type="catalytic activity">
    <reaction evidence="6">
        <text>GTP + H2O = GDP + phosphate + H(+)</text>
        <dbReference type="Rhea" id="RHEA:19669"/>
        <dbReference type="ChEBI" id="CHEBI:15377"/>
        <dbReference type="ChEBI" id="CHEBI:15378"/>
        <dbReference type="ChEBI" id="CHEBI:37565"/>
        <dbReference type="ChEBI" id="CHEBI:43474"/>
        <dbReference type="ChEBI" id="CHEBI:58189"/>
    </reaction>
    <physiologicalReaction direction="left-to-right" evidence="6">
        <dbReference type="Rhea" id="RHEA:19670"/>
    </physiologicalReaction>
</comment>
<dbReference type="CDD" id="cd03112">
    <property type="entry name" value="CobW-like"/>
    <property type="match status" value="1"/>
</dbReference>
<keyword evidence="2" id="KW-0378">Hydrolase</keyword>
<dbReference type="PANTHER" id="PTHR13748:SF62">
    <property type="entry name" value="COBW DOMAIN-CONTAINING PROTEIN"/>
    <property type="match status" value="1"/>
</dbReference>
<evidence type="ECO:0000256" key="1">
    <source>
        <dbReference type="ARBA" id="ARBA00022741"/>
    </source>
</evidence>
<sequence length="304" mass="32739">MTVLGGFLGSGKTTLVNHLLRHADGKRIMVLVNDFGELPIDQDLIAAKDGNILTLANGCACCSMGADLYKAFAAALDYAPAPDHLLIEASGVAEPKRIANFARAEPDLTLNGVITMVDAVNFEKTRTDNRLSDIVEAQITGAHMLLLNKCDLVPTQDLEKCESVLRGFNGTAPLIRVEHGVLSADIFFGEDIKAGRLKEISEGSHTHTHEADFARWSVATDTEIDKAALRETLLQLPSSILRVKGIFRASGEDGLWIAHKVGAHIDISRLPTDSSFSGNTGFVAIGLSNQDFTTILDTAFQSIK</sequence>
<dbReference type="Gene3D" id="3.40.50.300">
    <property type="entry name" value="P-loop containing nucleotide triphosphate hydrolases"/>
    <property type="match status" value="1"/>
</dbReference>
<name>A0ABS3F0W0_9PROT</name>
<dbReference type="InterPro" id="IPR011629">
    <property type="entry name" value="CobW-like_C"/>
</dbReference>
<dbReference type="PANTHER" id="PTHR13748">
    <property type="entry name" value="COBW-RELATED"/>
    <property type="match status" value="1"/>
</dbReference>
<dbReference type="Gene3D" id="3.30.1220.10">
    <property type="entry name" value="CobW-like, C-terminal domain"/>
    <property type="match status" value="1"/>
</dbReference>
<dbReference type="Proteomes" id="UP000664761">
    <property type="component" value="Unassembled WGS sequence"/>
</dbReference>
<comment type="caution">
    <text evidence="8">The sequence shown here is derived from an EMBL/GenBank/DDBJ whole genome shotgun (WGS) entry which is preliminary data.</text>
</comment>
<dbReference type="InterPro" id="IPR036627">
    <property type="entry name" value="CobW-likC_sf"/>
</dbReference>
<dbReference type="InterPro" id="IPR003495">
    <property type="entry name" value="CobW/HypB/UreG_nucleotide-bd"/>
</dbReference>
<keyword evidence="3" id="KW-0143">Chaperone</keyword>
<dbReference type="SUPFAM" id="SSF90002">
    <property type="entry name" value="Hypothetical protein YjiA, C-terminal domain"/>
    <property type="match status" value="1"/>
</dbReference>
<dbReference type="SMART" id="SM00833">
    <property type="entry name" value="CobW_C"/>
    <property type="match status" value="1"/>
</dbReference>
<evidence type="ECO:0000256" key="4">
    <source>
        <dbReference type="ARBA" id="ARBA00034320"/>
    </source>
</evidence>
<dbReference type="Pfam" id="PF02492">
    <property type="entry name" value="cobW"/>
    <property type="match status" value="1"/>
</dbReference>
<evidence type="ECO:0000259" key="7">
    <source>
        <dbReference type="SMART" id="SM00833"/>
    </source>
</evidence>
<comment type="function">
    <text evidence="5">Zinc chaperone that directly transfers zinc cofactor to target proteins, thereby activating them. Zinc is transferred from the CXCC motif in the GTPase domain to the zinc binding site in target proteins in a process requiring GTP hydrolysis.</text>
</comment>
<dbReference type="EMBL" id="JAFLNC010000001">
    <property type="protein sequence ID" value="MBO0332146.1"/>
    <property type="molecule type" value="Genomic_DNA"/>
</dbReference>
<evidence type="ECO:0000256" key="3">
    <source>
        <dbReference type="ARBA" id="ARBA00023186"/>
    </source>
</evidence>
<evidence type="ECO:0000313" key="9">
    <source>
        <dbReference type="Proteomes" id="UP000664761"/>
    </source>
</evidence>
<accession>A0ABS3F0W0</accession>
<proteinExistence type="inferred from homology"/>
<dbReference type="InterPro" id="IPR027417">
    <property type="entry name" value="P-loop_NTPase"/>
</dbReference>
<dbReference type="RefSeq" id="WP_207041008.1">
    <property type="nucleotide sequence ID" value="NZ_JAFLNC010000001.1"/>
</dbReference>
<keyword evidence="1" id="KW-0547">Nucleotide-binding</keyword>
<dbReference type="SUPFAM" id="SSF52540">
    <property type="entry name" value="P-loop containing nucleoside triphosphate hydrolases"/>
    <property type="match status" value="1"/>
</dbReference>